<dbReference type="PANTHER" id="PTHR43133">
    <property type="entry name" value="RNA POLYMERASE ECF-TYPE SIGMA FACTO"/>
    <property type="match status" value="1"/>
</dbReference>
<dbReference type="InterPro" id="IPR039425">
    <property type="entry name" value="RNA_pol_sigma-70-like"/>
</dbReference>
<dbReference type="InterPro" id="IPR014284">
    <property type="entry name" value="RNA_pol_sigma-70_dom"/>
</dbReference>
<evidence type="ECO:0000256" key="3">
    <source>
        <dbReference type="ARBA" id="ARBA00023082"/>
    </source>
</evidence>
<dbReference type="SUPFAM" id="SSF88659">
    <property type="entry name" value="Sigma3 and sigma4 domains of RNA polymerase sigma factors"/>
    <property type="match status" value="1"/>
</dbReference>
<dbReference type="Gene3D" id="1.10.10.10">
    <property type="entry name" value="Winged helix-like DNA-binding domain superfamily/Winged helix DNA-binding domain"/>
    <property type="match status" value="1"/>
</dbReference>
<dbReference type="Pfam" id="PF04542">
    <property type="entry name" value="Sigma70_r2"/>
    <property type="match status" value="1"/>
</dbReference>
<dbReference type="Proteomes" id="UP000295443">
    <property type="component" value="Unassembled WGS sequence"/>
</dbReference>
<dbReference type="GO" id="GO:0006352">
    <property type="term" value="P:DNA-templated transcription initiation"/>
    <property type="evidence" value="ECO:0007669"/>
    <property type="project" value="InterPro"/>
</dbReference>
<accession>A0A4R1BDV8</accession>
<reference evidence="7 8" key="1">
    <citation type="submission" date="2019-03" db="EMBL/GenBank/DDBJ databases">
        <title>Genome sequence of Thiobacillaceae bacterium LSR1, a sulfur-oxidizing bacterium isolated from freshwater sediment.</title>
        <authorList>
            <person name="Li S."/>
        </authorList>
    </citation>
    <scope>NUCLEOTIDE SEQUENCE [LARGE SCALE GENOMIC DNA]</scope>
    <source>
        <strain evidence="7 8">LSR1</strain>
    </source>
</reference>
<protein>
    <submittedName>
        <fullName evidence="7">RNA polymerase sigma factor</fullName>
    </submittedName>
</protein>
<dbReference type="GO" id="GO:0016987">
    <property type="term" value="F:sigma factor activity"/>
    <property type="evidence" value="ECO:0007669"/>
    <property type="project" value="UniProtKB-KW"/>
</dbReference>
<gene>
    <name evidence="7" type="ORF">EZJ19_07665</name>
</gene>
<keyword evidence="2" id="KW-0805">Transcription regulation</keyword>
<feature type="domain" description="RNA polymerase sigma-70 region 2" evidence="5">
    <location>
        <begin position="21"/>
        <end position="86"/>
    </location>
</feature>
<keyword evidence="3" id="KW-0731">Sigma factor</keyword>
<evidence type="ECO:0000313" key="7">
    <source>
        <dbReference type="EMBL" id="TCJ15178.1"/>
    </source>
</evidence>
<keyword evidence="4" id="KW-0804">Transcription</keyword>
<dbReference type="Gene3D" id="1.10.1740.10">
    <property type="match status" value="1"/>
</dbReference>
<name>A0A4R1BDV8_9PROT</name>
<dbReference type="AlphaFoldDB" id="A0A4R1BDV8"/>
<dbReference type="Pfam" id="PF08281">
    <property type="entry name" value="Sigma70_r4_2"/>
    <property type="match status" value="1"/>
</dbReference>
<evidence type="ECO:0000256" key="2">
    <source>
        <dbReference type="ARBA" id="ARBA00023015"/>
    </source>
</evidence>
<evidence type="ECO:0000256" key="4">
    <source>
        <dbReference type="ARBA" id="ARBA00023163"/>
    </source>
</evidence>
<dbReference type="InterPro" id="IPR013324">
    <property type="entry name" value="RNA_pol_sigma_r3/r4-like"/>
</dbReference>
<keyword evidence="8" id="KW-1185">Reference proteome</keyword>
<feature type="domain" description="RNA polymerase sigma factor 70 region 4 type 2" evidence="6">
    <location>
        <begin position="119"/>
        <end position="171"/>
    </location>
</feature>
<evidence type="ECO:0000259" key="5">
    <source>
        <dbReference type="Pfam" id="PF04542"/>
    </source>
</evidence>
<dbReference type="PANTHER" id="PTHR43133:SF63">
    <property type="entry name" value="RNA POLYMERASE SIGMA FACTOR FECI-RELATED"/>
    <property type="match status" value="1"/>
</dbReference>
<evidence type="ECO:0000259" key="6">
    <source>
        <dbReference type="Pfam" id="PF08281"/>
    </source>
</evidence>
<organism evidence="7 8">
    <name type="scientific">Parasulfuritortus cantonensis</name>
    <dbReference type="NCBI Taxonomy" id="2528202"/>
    <lineage>
        <taxon>Bacteria</taxon>
        <taxon>Pseudomonadati</taxon>
        <taxon>Pseudomonadota</taxon>
        <taxon>Betaproteobacteria</taxon>
        <taxon>Nitrosomonadales</taxon>
        <taxon>Thiobacillaceae</taxon>
        <taxon>Parasulfuritortus</taxon>
    </lineage>
</organism>
<dbReference type="InterPro" id="IPR013249">
    <property type="entry name" value="RNA_pol_sigma70_r4_t2"/>
</dbReference>
<dbReference type="EMBL" id="SJZB01000029">
    <property type="protein sequence ID" value="TCJ15178.1"/>
    <property type="molecule type" value="Genomic_DNA"/>
</dbReference>
<dbReference type="GO" id="GO:0003677">
    <property type="term" value="F:DNA binding"/>
    <property type="evidence" value="ECO:0007669"/>
    <property type="project" value="InterPro"/>
</dbReference>
<dbReference type="CDD" id="cd06171">
    <property type="entry name" value="Sigma70_r4"/>
    <property type="match status" value="1"/>
</dbReference>
<dbReference type="InterPro" id="IPR007627">
    <property type="entry name" value="RNA_pol_sigma70_r2"/>
</dbReference>
<evidence type="ECO:0000313" key="8">
    <source>
        <dbReference type="Proteomes" id="UP000295443"/>
    </source>
</evidence>
<dbReference type="OrthoDB" id="9783733at2"/>
<dbReference type="InterPro" id="IPR013325">
    <property type="entry name" value="RNA_pol_sigma_r2"/>
</dbReference>
<dbReference type="InterPro" id="IPR036388">
    <property type="entry name" value="WH-like_DNA-bd_sf"/>
</dbReference>
<dbReference type="SUPFAM" id="SSF88946">
    <property type="entry name" value="Sigma2 domain of RNA polymerase sigma factors"/>
    <property type="match status" value="1"/>
</dbReference>
<sequence length="177" mass="19859">MPGVNCMPAQGHPYEAVLIQLYRAHFEDLRRYLAHKLNCPEAGRDAAQDVFLRLLVRPAPDAIANPRGFLFRSARNLAIDCLRAAAGRPVLVAIDEHGDELADACADPARIAEARQRLRALAEGIEILPARCREVFFRHRFEGQTQAEIAAELAISTQMVEKHLARALLHLRRRWPG</sequence>
<comment type="caution">
    <text evidence="7">The sequence shown here is derived from an EMBL/GenBank/DDBJ whole genome shotgun (WGS) entry which is preliminary data.</text>
</comment>
<evidence type="ECO:0000256" key="1">
    <source>
        <dbReference type="ARBA" id="ARBA00010641"/>
    </source>
</evidence>
<dbReference type="NCBIfam" id="TIGR02937">
    <property type="entry name" value="sigma70-ECF"/>
    <property type="match status" value="1"/>
</dbReference>
<comment type="similarity">
    <text evidence="1">Belongs to the sigma-70 factor family. ECF subfamily.</text>
</comment>
<proteinExistence type="inferred from homology"/>